<protein>
    <submittedName>
        <fullName evidence="1">Uncharacterized protein</fullName>
    </submittedName>
</protein>
<proteinExistence type="predicted"/>
<name>A0ACB6Z5A2_THEGA</name>
<evidence type="ECO:0000313" key="1">
    <source>
        <dbReference type="EMBL" id="KAF9644341.1"/>
    </source>
</evidence>
<reference evidence="1" key="2">
    <citation type="journal article" date="2020" name="Nat. Commun.">
        <title>Large-scale genome sequencing of mycorrhizal fungi provides insights into the early evolution of symbiotic traits.</title>
        <authorList>
            <person name="Miyauchi S."/>
            <person name="Kiss E."/>
            <person name="Kuo A."/>
            <person name="Drula E."/>
            <person name="Kohler A."/>
            <person name="Sanchez-Garcia M."/>
            <person name="Morin E."/>
            <person name="Andreopoulos B."/>
            <person name="Barry K.W."/>
            <person name="Bonito G."/>
            <person name="Buee M."/>
            <person name="Carver A."/>
            <person name="Chen C."/>
            <person name="Cichocki N."/>
            <person name="Clum A."/>
            <person name="Culley D."/>
            <person name="Crous P.W."/>
            <person name="Fauchery L."/>
            <person name="Girlanda M."/>
            <person name="Hayes R.D."/>
            <person name="Keri Z."/>
            <person name="LaButti K."/>
            <person name="Lipzen A."/>
            <person name="Lombard V."/>
            <person name="Magnuson J."/>
            <person name="Maillard F."/>
            <person name="Murat C."/>
            <person name="Nolan M."/>
            <person name="Ohm R.A."/>
            <person name="Pangilinan J."/>
            <person name="Pereira M.F."/>
            <person name="Perotto S."/>
            <person name="Peter M."/>
            <person name="Pfister S."/>
            <person name="Riley R."/>
            <person name="Sitrit Y."/>
            <person name="Stielow J.B."/>
            <person name="Szollosi G."/>
            <person name="Zifcakova L."/>
            <person name="Stursova M."/>
            <person name="Spatafora J.W."/>
            <person name="Tedersoo L."/>
            <person name="Vaario L.M."/>
            <person name="Yamada A."/>
            <person name="Yan M."/>
            <person name="Wang P."/>
            <person name="Xu J."/>
            <person name="Bruns T."/>
            <person name="Baldrian P."/>
            <person name="Vilgalys R."/>
            <person name="Dunand C."/>
            <person name="Henrissat B."/>
            <person name="Grigoriev I.V."/>
            <person name="Hibbett D."/>
            <person name="Nagy L.G."/>
            <person name="Martin F.M."/>
        </authorList>
    </citation>
    <scope>NUCLEOTIDE SEQUENCE</scope>
    <source>
        <strain evidence="1">P2</strain>
    </source>
</reference>
<evidence type="ECO:0000313" key="2">
    <source>
        <dbReference type="Proteomes" id="UP000886501"/>
    </source>
</evidence>
<sequence>MASFKSHIARGAAVPLGSDLTLGNPLTIGLVDWEGANLGTGDMQDGMRYAAMVAERLLSQIESVEGQVTTQANVLQLQVSGLDSLLNARSEDHHFLLVKNATLE</sequence>
<reference evidence="1" key="1">
    <citation type="submission" date="2019-10" db="EMBL/GenBank/DDBJ databases">
        <authorList>
            <consortium name="DOE Joint Genome Institute"/>
            <person name="Kuo A."/>
            <person name="Miyauchi S."/>
            <person name="Kiss E."/>
            <person name="Drula E."/>
            <person name="Kohler A."/>
            <person name="Sanchez-Garcia M."/>
            <person name="Andreopoulos B."/>
            <person name="Barry K.W."/>
            <person name="Bonito G."/>
            <person name="Buee M."/>
            <person name="Carver A."/>
            <person name="Chen C."/>
            <person name="Cichocki N."/>
            <person name="Clum A."/>
            <person name="Culley D."/>
            <person name="Crous P.W."/>
            <person name="Fauchery L."/>
            <person name="Girlanda M."/>
            <person name="Hayes R."/>
            <person name="Keri Z."/>
            <person name="Labutti K."/>
            <person name="Lipzen A."/>
            <person name="Lombard V."/>
            <person name="Magnuson J."/>
            <person name="Maillard F."/>
            <person name="Morin E."/>
            <person name="Murat C."/>
            <person name="Nolan M."/>
            <person name="Ohm R."/>
            <person name="Pangilinan J."/>
            <person name="Pereira M."/>
            <person name="Perotto S."/>
            <person name="Peter M."/>
            <person name="Riley R."/>
            <person name="Sitrit Y."/>
            <person name="Stielow B."/>
            <person name="Szollosi G."/>
            <person name="Zifcakova L."/>
            <person name="Stursova M."/>
            <person name="Spatafora J.W."/>
            <person name="Tedersoo L."/>
            <person name="Vaario L.-M."/>
            <person name="Yamada A."/>
            <person name="Yan M."/>
            <person name="Wang P."/>
            <person name="Xu J."/>
            <person name="Bruns T."/>
            <person name="Baldrian P."/>
            <person name="Vilgalys R."/>
            <person name="Henrissat B."/>
            <person name="Grigoriev I.V."/>
            <person name="Hibbett D."/>
            <person name="Nagy L.G."/>
            <person name="Martin F.M."/>
        </authorList>
    </citation>
    <scope>NUCLEOTIDE SEQUENCE</scope>
    <source>
        <strain evidence="1">P2</strain>
    </source>
</reference>
<dbReference type="Proteomes" id="UP000886501">
    <property type="component" value="Unassembled WGS sequence"/>
</dbReference>
<gene>
    <name evidence="1" type="ORF">BDM02DRAFT_3190723</name>
</gene>
<dbReference type="EMBL" id="MU118146">
    <property type="protein sequence ID" value="KAF9644341.1"/>
    <property type="molecule type" value="Genomic_DNA"/>
</dbReference>
<keyword evidence="2" id="KW-1185">Reference proteome</keyword>
<comment type="caution">
    <text evidence="1">The sequence shown here is derived from an EMBL/GenBank/DDBJ whole genome shotgun (WGS) entry which is preliminary data.</text>
</comment>
<organism evidence="1 2">
    <name type="scientific">Thelephora ganbajun</name>
    <name type="common">Ganba fungus</name>
    <dbReference type="NCBI Taxonomy" id="370292"/>
    <lineage>
        <taxon>Eukaryota</taxon>
        <taxon>Fungi</taxon>
        <taxon>Dikarya</taxon>
        <taxon>Basidiomycota</taxon>
        <taxon>Agaricomycotina</taxon>
        <taxon>Agaricomycetes</taxon>
        <taxon>Thelephorales</taxon>
        <taxon>Thelephoraceae</taxon>
        <taxon>Thelephora</taxon>
    </lineage>
</organism>
<accession>A0ACB6Z5A2</accession>